<comment type="caution">
    <text evidence="1">The sequence shown here is derived from an EMBL/GenBank/DDBJ whole genome shotgun (WGS) entry which is preliminary data.</text>
</comment>
<dbReference type="InterPro" id="IPR002504">
    <property type="entry name" value="NADK"/>
</dbReference>
<dbReference type="Gene3D" id="3.40.50.10330">
    <property type="entry name" value="Probable inorganic polyphosphate/atp-NAD kinase, domain 1"/>
    <property type="match status" value="1"/>
</dbReference>
<organism evidence="1">
    <name type="scientific">marine sediment metagenome</name>
    <dbReference type="NCBI Taxonomy" id="412755"/>
    <lineage>
        <taxon>unclassified sequences</taxon>
        <taxon>metagenomes</taxon>
        <taxon>ecological metagenomes</taxon>
    </lineage>
</organism>
<accession>X1FEL6</accession>
<dbReference type="GO" id="GO:0003951">
    <property type="term" value="F:NAD+ kinase activity"/>
    <property type="evidence" value="ECO:0007669"/>
    <property type="project" value="InterPro"/>
</dbReference>
<dbReference type="EMBL" id="BARU01003822">
    <property type="protein sequence ID" value="GAH27859.1"/>
    <property type="molecule type" value="Genomic_DNA"/>
</dbReference>
<evidence type="ECO:0000313" key="1">
    <source>
        <dbReference type="EMBL" id="GAH27859.1"/>
    </source>
</evidence>
<sequence>MKKVRILINARKRGATAILNQAKELLASRGFSTSNKPDFIIALGGDGTMLNAAHIYGKKGIPILGVNSGGLGFLTDVTFAQLSDTLIEIKNGKYVFENRMVIQALFNRSSL</sequence>
<gene>
    <name evidence="1" type="ORF">S03H2_08034</name>
</gene>
<dbReference type="AlphaFoldDB" id="X1FEL6"/>
<dbReference type="Pfam" id="PF01513">
    <property type="entry name" value="NAD_kinase"/>
    <property type="match status" value="1"/>
</dbReference>
<feature type="non-terminal residue" evidence="1">
    <location>
        <position position="111"/>
    </location>
</feature>
<dbReference type="GO" id="GO:0006741">
    <property type="term" value="P:NADP+ biosynthetic process"/>
    <property type="evidence" value="ECO:0007669"/>
    <property type="project" value="InterPro"/>
</dbReference>
<dbReference type="SUPFAM" id="SSF111331">
    <property type="entry name" value="NAD kinase/diacylglycerol kinase-like"/>
    <property type="match status" value="1"/>
</dbReference>
<evidence type="ECO:0008006" key="2">
    <source>
        <dbReference type="Google" id="ProtNLM"/>
    </source>
</evidence>
<proteinExistence type="predicted"/>
<reference evidence="1" key="1">
    <citation type="journal article" date="2014" name="Front. Microbiol.">
        <title>High frequency of phylogenetically diverse reductive dehalogenase-homologous genes in deep subseafloor sedimentary metagenomes.</title>
        <authorList>
            <person name="Kawai M."/>
            <person name="Futagami T."/>
            <person name="Toyoda A."/>
            <person name="Takaki Y."/>
            <person name="Nishi S."/>
            <person name="Hori S."/>
            <person name="Arai W."/>
            <person name="Tsubouchi T."/>
            <person name="Morono Y."/>
            <person name="Uchiyama I."/>
            <person name="Ito T."/>
            <person name="Fujiyama A."/>
            <person name="Inagaki F."/>
            <person name="Takami H."/>
        </authorList>
    </citation>
    <scope>NUCLEOTIDE SEQUENCE</scope>
    <source>
        <strain evidence="1">Expedition CK06-06</strain>
    </source>
</reference>
<name>X1FEL6_9ZZZZ</name>
<dbReference type="PANTHER" id="PTHR20275:SF0">
    <property type="entry name" value="NAD KINASE"/>
    <property type="match status" value="1"/>
</dbReference>
<dbReference type="InterPro" id="IPR017438">
    <property type="entry name" value="ATP-NAD_kinase_N"/>
</dbReference>
<dbReference type="InterPro" id="IPR016064">
    <property type="entry name" value="NAD/diacylglycerol_kinase_sf"/>
</dbReference>
<dbReference type="PANTHER" id="PTHR20275">
    <property type="entry name" value="NAD KINASE"/>
    <property type="match status" value="1"/>
</dbReference>
<protein>
    <recommendedName>
        <fullName evidence="2">NAD(+) kinase</fullName>
    </recommendedName>
</protein>